<dbReference type="PANTHER" id="PTHR35400:SF3">
    <property type="entry name" value="SLL1072 PROTEIN"/>
    <property type="match status" value="1"/>
</dbReference>
<dbReference type="PANTHER" id="PTHR35400">
    <property type="entry name" value="SLR1083 PROTEIN"/>
    <property type="match status" value="1"/>
</dbReference>
<dbReference type="InterPro" id="IPR012296">
    <property type="entry name" value="Nuclease_put_TT1808"/>
</dbReference>
<dbReference type="EMBL" id="JAVHUY010000002">
    <property type="protein sequence ID" value="MDQ7903358.1"/>
    <property type="molecule type" value="Genomic_DNA"/>
</dbReference>
<sequence>MAMPVEVEPVPQAWPRPPFTVDTLFELPDTGLRYEVLEGALVVVPPPEPAHNLAADRLRERLMSYLAVEVEAITNAAVRLPSGDGPVPDLLVTTGDPAEHPRGFPADLVHTVIEVVSPSNASDDRVKKAALYAGAGIPCYWRVELRSWREHFGPVPAIVVRLLGDDGEWHTTLHPAGETHRLPVVVDRTPTIVPIEIDPAVLLGRRR</sequence>
<dbReference type="InterPro" id="IPR011335">
    <property type="entry name" value="Restrct_endonuc-II-like"/>
</dbReference>
<reference evidence="2 3" key="1">
    <citation type="submission" date="2023-08" db="EMBL/GenBank/DDBJ databases">
        <title>Phytohabitans sansha sp. nov., isolated from marine sediment.</title>
        <authorList>
            <person name="Zhao Y."/>
            <person name="Yi K."/>
        </authorList>
    </citation>
    <scope>NUCLEOTIDE SEQUENCE [LARGE SCALE GENOMIC DNA]</scope>
    <source>
        <strain evidence="2 3">ZYX-F-186</strain>
    </source>
</reference>
<dbReference type="GO" id="GO:0004519">
    <property type="term" value="F:endonuclease activity"/>
    <property type="evidence" value="ECO:0007669"/>
    <property type="project" value="UniProtKB-KW"/>
</dbReference>
<dbReference type="SUPFAM" id="SSF52980">
    <property type="entry name" value="Restriction endonuclease-like"/>
    <property type="match status" value="1"/>
</dbReference>
<evidence type="ECO:0000259" key="1">
    <source>
        <dbReference type="Pfam" id="PF05685"/>
    </source>
</evidence>
<accession>A0ABU0Z8I3</accession>
<evidence type="ECO:0000313" key="3">
    <source>
        <dbReference type="Proteomes" id="UP001230908"/>
    </source>
</evidence>
<proteinExistence type="predicted"/>
<dbReference type="CDD" id="cd06260">
    <property type="entry name" value="DUF820-like"/>
    <property type="match status" value="1"/>
</dbReference>
<dbReference type="Pfam" id="PF05685">
    <property type="entry name" value="Uma2"/>
    <property type="match status" value="1"/>
</dbReference>
<evidence type="ECO:0000313" key="2">
    <source>
        <dbReference type="EMBL" id="MDQ7903358.1"/>
    </source>
</evidence>
<comment type="caution">
    <text evidence="2">The sequence shown here is derived from an EMBL/GenBank/DDBJ whole genome shotgun (WGS) entry which is preliminary data.</text>
</comment>
<gene>
    <name evidence="2" type="ORF">RB614_02345</name>
</gene>
<organism evidence="2 3">
    <name type="scientific">Phytohabitans maris</name>
    <dbReference type="NCBI Taxonomy" id="3071409"/>
    <lineage>
        <taxon>Bacteria</taxon>
        <taxon>Bacillati</taxon>
        <taxon>Actinomycetota</taxon>
        <taxon>Actinomycetes</taxon>
        <taxon>Micromonosporales</taxon>
        <taxon>Micromonosporaceae</taxon>
    </lineage>
</organism>
<dbReference type="RefSeq" id="WP_308710641.1">
    <property type="nucleotide sequence ID" value="NZ_JAVHUY010000002.1"/>
</dbReference>
<feature type="domain" description="Putative restriction endonuclease" evidence="1">
    <location>
        <begin position="22"/>
        <end position="146"/>
    </location>
</feature>
<dbReference type="Proteomes" id="UP001230908">
    <property type="component" value="Unassembled WGS sequence"/>
</dbReference>
<protein>
    <submittedName>
        <fullName evidence="2">Uma2 family endonuclease</fullName>
    </submittedName>
</protein>
<keyword evidence="2" id="KW-0255">Endonuclease</keyword>
<dbReference type="Gene3D" id="3.90.1570.10">
    <property type="entry name" value="tt1808, chain A"/>
    <property type="match status" value="1"/>
</dbReference>
<keyword evidence="3" id="KW-1185">Reference proteome</keyword>
<dbReference type="InterPro" id="IPR008538">
    <property type="entry name" value="Uma2"/>
</dbReference>
<keyword evidence="2" id="KW-0378">Hydrolase</keyword>
<name>A0ABU0Z8I3_9ACTN</name>
<keyword evidence="2" id="KW-0540">Nuclease</keyword>